<organism evidence="3 4">
    <name type="scientific">Paraflavitalea soli</name>
    <dbReference type="NCBI Taxonomy" id="2315862"/>
    <lineage>
        <taxon>Bacteria</taxon>
        <taxon>Pseudomonadati</taxon>
        <taxon>Bacteroidota</taxon>
        <taxon>Chitinophagia</taxon>
        <taxon>Chitinophagales</taxon>
        <taxon>Chitinophagaceae</taxon>
        <taxon>Paraflavitalea</taxon>
    </lineage>
</organism>
<accession>A0A3B7N1V3</accession>
<dbReference type="SUPFAM" id="SSF52058">
    <property type="entry name" value="L domain-like"/>
    <property type="match status" value="2"/>
</dbReference>
<evidence type="ECO:0000256" key="1">
    <source>
        <dbReference type="ARBA" id="ARBA00022614"/>
    </source>
</evidence>
<dbReference type="Gene3D" id="3.80.10.10">
    <property type="entry name" value="Ribonuclease Inhibitor"/>
    <property type="match status" value="3"/>
</dbReference>
<evidence type="ECO:0000313" key="3">
    <source>
        <dbReference type="EMBL" id="AXY76341.1"/>
    </source>
</evidence>
<dbReference type="InterPro" id="IPR003591">
    <property type="entry name" value="Leu-rich_rpt_typical-subtyp"/>
</dbReference>
<dbReference type="PANTHER" id="PTHR48051:SF1">
    <property type="entry name" value="RAS SUPPRESSOR PROTEIN 1"/>
    <property type="match status" value="1"/>
</dbReference>
<dbReference type="InterPro" id="IPR001611">
    <property type="entry name" value="Leu-rich_rpt"/>
</dbReference>
<keyword evidence="1" id="KW-0433">Leucine-rich repeat</keyword>
<keyword evidence="2" id="KW-0677">Repeat</keyword>
<proteinExistence type="predicted"/>
<dbReference type="AlphaFoldDB" id="A0A3B7N1V3"/>
<reference evidence="3 4" key="1">
    <citation type="submission" date="2018-09" db="EMBL/GenBank/DDBJ databases">
        <title>Genome sequencing of strain 6GH32-13.</title>
        <authorList>
            <person name="Weon H.-Y."/>
            <person name="Heo J."/>
            <person name="Kwon S.-W."/>
        </authorList>
    </citation>
    <scope>NUCLEOTIDE SEQUENCE [LARGE SCALE GENOMIC DNA]</scope>
    <source>
        <strain evidence="3 4">5GH32-13</strain>
    </source>
</reference>
<dbReference type="Proteomes" id="UP000263900">
    <property type="component" value="Chromosome"/>
</dbReference>
<dbReference type="InterPro" id="IPR032675">
    <property type="entry name" value="LRR_dom_sf"/>
</dbReference>
<dbReference type="GO" id="GO:0005737">
    <property type="term" value="C:cytoplasm"/>
    <property type="evidence" value="ECO:0007669"/>
    <property type="project" value="TreeGrafter"/>
</dbReference>
<evidence type="ECO:0000256" key="2">
    <source>
        <dbReference type="ARBA" id="ARBA00022737"/>
    </source>
</evidence>
<dbReference type="EMBL" id="CP032157">
    <property type="protein sequence ID" value="AXY76341.1"/>
    <property type="molecule type" value="Genomic_DNA"/>
</dbReference>
<dbReference type="InterPro" id="IPR050216">
    <property type="entry name" value="LRR_domain-containing"/>
</dbReference>
<keyword evidence="4" id="KW-1185">Reference proteome</keyword>
<dbReference type="KEGG" id="pseg:D3H65_21115"/>
<dbReference type="SMART" id="SM00369">
    <property type="entry name" value="LRR_TYP"/>
    <property type="match status" value="4"/>
</dbReference>
<name>A0A3B7N1V3_9BACT</name>
<sequence>MDLTKYIRYNAEHGLLEWNDYEGAIPSLPDDFFDAYPGARTVSIHSNDLTAMPASFNKLTQLKSLIIYKTKFRELPAGIENMLSLEYIGIRDNNLMDFNKEAVRLSALPVLRSLELNGYRGTGFPEKISLLTRLETLALTNAKKNEQDMPGIFKVIAALPRLQYLQVDFPHTNSIAFLSAANLAILDRLTEVECRGLWISTDSQLPLALGLTKKVKFRYKFEDLLTPFRAFVAGKGYSDLQTQLLFGLFIKNMLGIQELLPNKLAASIAQQLKPSLRLLDKPKGETIKSINSKLEQYGISADNNADNEDTIVVVGGNTTVEEAAPFIVAGRSLITVDHLNEVLIGGGDHWLLTEDNEPVNEQLLQLLCSNQVENYKVAFQIIATGGANKSIQSILAAIMMAHPDKEVHKAAEKLYDKYGSQAFKLYVKESKISLRTGGDVERKVNSIVKHVDVDSMLFRLMFHCIAGANDHIARVNTAIFSISELPDISLPREMIFFTGIKELHFDSCERFDIGGAIALMKQMPECRVLILNGCHITIPASIGELTQLQTLEIAHNTLADENALQSLQQLQVLNVEGIKLKQWDWLASLTQLRTLNINSTGLTAMPSQLYALQQLGKLEAKQNKLTAVPEQLATLPMLNYLDLSNNAIKEFPYFLARLALDTLLLRSNKITEVNTDKLYAANNNKSLQWGELNLARNQLTSFQLREGMHQLRKLDISHNQLEVLDDSLFAGPLGSFYASNNKISVIPRAVLKCGFYTYFWVQHNLITELPDYFAKASIQNCDLSNNKIESIHPDFEKYGKENHGRLYWKLGNNPLPRGQVGGIYI</sequence>
<dbReference type="RefSeq" id="WP_119052218.1">
    <property type="nucleotide sequence ID" value="NZ_CP032157.1"/>
</dbReference>
<protein>
    <submittedName>
        <fullName evidence="3">Leucine-rich repeat domain-containing protein</fullName>
    </submittedName>
</protein>
<dbReference type="PANTHER" id="PTHR48051">
    <property type="match status" value="1"/>
</dbReference>
<dbReference type="OrthoDB" id="612661at2"/>
<dbReference type="PROSITE" id="PS51450">
    <property type="entry name" value="LRR"/>
    <property type="match status" value="2"/>
</dbReference>
<evidence type="ECO:0000313" key="4">
    <source>
        <dbReference type="Proteomes" id="UP000263900"/>
    </source>
</evidence>
<gene>
    <name evidence="3" type="ORF">D3H65_21115</name>
</gene>